<evidence type="ECO:0000256" key="1">
    <source>
        <dbReference type="ARBA" id="ARBA00008045"/>
    </source>
</evidence>
<dbReference type="RefSeq" id="XP_002422427.1">
    <property type="nucleotide sequence ID" value="XM_002422382.1"/>
</dbReference>
<evidence type="ECO:0000313" key="4">
    <source>
        <dbReference type="CGD" id="CAL0000168895"/>
    </source>
</evidence>
<dbReference type="InterPro" id="IPR002777">
    <property type="entry name" value="PFD_beta-like"/>
</dbReference>
<dbReference type="SUPFAM" id="SSF46579">
    <property type="entry name" value="Prefoldin"/>
    <property type="match status" value="1"/>
</dbReference>
<dbReference type="PANTHER" id="PTHR21431">
    <property type="entry name" value="PREFOLDIN SUBUNIT 6"/>
    <property type="match status" value="1"/>
</dbReference>
<evidence type="ECO:0000256" key="3">
    <source>
        <dbReference type="SAM" id="Coils"/>
    </source>
</evidence>
<evidence type="ECO:0000313" key="5">
    <source>
        <dbReference type="EMBL" id="CAX40434.1"/>
    </source>
</evidence>
<proteinExistence type="inferred from homology"/>
<dbReference type="CGD" id="CAL0000168895">
    <property type="gene designation" value="Cd36_34807"/>
</dbReference>
<dbReference type="GO" id="GO:0005737">
    <property type="term" value="C:cytoplasm"/>
    <property type="evidence" value="ECO:0007669"/>
    <property type="project" value="TreeGrafter"/>
</dbReference>
<dbReference type="GO" id="GO:0006457">
    <property type="term" value="P:protein folding"/>
    <property type="evidence" value="ECO:0007669"/>
    <property type="project" value="InterPro"/>
</dbReference>
<accession>B9WMW8</accession>
<sequence length="160" mass="18938">MSTSTTTKPSTQPTSFEEELEVKRRELEYLSTNFSRNQSILGQYIGLRSKLENQYQENLIVKQEFEDLYLDSEDEETIEEQEERIKNDEESYKIYKLIGPVLLPQSFDECNLNVDKRIEFIQNDIKRLDKQINDQQLKINDIKNQLMNISHEIANSAINR</sequence>
<dbReference type="HOGENOM" id="CLU_125172_1_0_1"/>
<dbReference type="CDD" id="cd23161">
    <property type="entry name" value="Prefoldin_6"/>
    <property type="match status" value="1"/>
</dbReference>
<keyword evidence="3" id="KW-0175">Coiled coil</keyword>
<dbReference type="EMBL" id="FM992695">
    <property type="protein sequence ID" value="CAX40434.1"/>
    <property type="molecule type" value="Genomic_DNA"/>
</dbReference>
<dbReference type="OrthoDB" id="248120at2759"/>
<dbReference type="GO" id="GO:0051087">
    <property type="term" value="F:protein-folding chaperone binding"/>
    <property type="evidence" value="ECO:0007669"/>
    <property type="project" value="TreeGrafter"/>
</dbReference>
<keyword evidence="6" id="KW-1185">Reference proteome</keyword>
<dbReference type="VEuPathDB" id="FungiDB:CD36_34807"/>
<reference evidence="5 6" key="1">
    <citation type="journal article" date="2009" name="Genome Res.">
        <title>Comparative genomics of the fungal pathogens Candida dubliniensis and Candida albicans.</title>
        <authorList>
            <person name="Jackson A.P."/>
            <person name="Gamble J.A."/>
            <person name="Yeomans T."/>
            <person name="Moran G.P."/>
            <person name="Saunders D."/>
            <person name="Harris D."/>
            <person name="Aslett M."/>
            <person name="Barrell J.F."/>
            <person name="Butler G."/>
            <person name="Citiulo F."/>
            <person name="Coleman D.C."/>
            <person name="de Groot P.W.J."/>
            <person name="Goodwin T.J."/>
            <person name="Quail M.A."/>
            <person name="McQuillan J."/>
            <person name="Munro C.A."/>
            <person name="Pain A."/>
            <person name="Poulter R.T."/>
            <person name="Rajandream M.A."/>
            <person name="Renauld H."/>
            <person name="Spiering M.J."/>
            <person name="Tivey A."/>
            <person name="Gow N.A.R."/>
            <person name="Barrell B."/>
            <person name="Sullivan D.J."/>
            <person name="Berriman M."/>
        </authorList>
    </citation>
    <scope>NUCLEOTIDE SEQUENCE [LARGE SCALE GENOMIC DNA]</scope>
    <source>
        <strain evidence="6">CD36 / ATCC MYA-646 / CBS 7987 / NCPF 3949 / NRRL Y-17841</strain>
    </source>
</reference>
<dbReference type="GO" id="GO:0016272">
    <property type="term" value="C:prefoldin complex"/>
    <property type="evidence" value="ECO:0007669"/>
    <property type="project" value="InterPro"/>
</dbReference>
<evidence type="ECO:0000313" key="6">
    <source>
        <dbReference type="Proteomes" id="UP000002605"/>
    </source>
</evidence>
<protein>
    <submittedName>
        <fullName evidence="5">Prefoldin subunit, putative</fullName>
    </submittedName>
</protein>
<dbReference type="GO" id="GO:0051131">
    <property type="term" value="P:chaperone-mediated protein complex assembly"/>
    <property type="evidence" value="ECO:0007669"/>
    <property type="project" value="TreeGrafter"/>
</dbReference>
<gene>
    <name evidence="4" type="ordered locus">Cd36_34807</name>
    <name evidence="5" type="ORF">CD36_34807</name>
</gene>
<dbReference type="Pfam" id="PF01920">
    <property type="entry name" value="Prefoldin_2"/>
    <property type="match status" value="1"/>
</dbReference>
<name>B9WMW8_CANDC</name>
<dbReference type="Proteomes" id="UP000002605">
    <property type="component" value="Chromosome R"/>
</dbReference>
<dbReference type="GeneID" id="8049461"/>
<dbReference type="AlphaFoldDB" id="B9WMW8"/>
<dbReference type="Gene3D" id="1.10.287.370">
    <property type="match status" value="1"/>
</dbReference>
<dbReference type="InterPro" id="IPR009053">
    <property type="entry name" value="Prefoldin"/>
</dbReference>
<keyword evidence="2" id="KW-0143">Chaperone</keyword>
<evidence type="ECO:0000256" key="2">
    <source>
        <dbReference type="ARBA" id="ARBA00023186"/>
    </source>
</evidence>
<dbReference type="KEGG" id="cdu:CD36_34807"/>
<feature type="coiled-coil region" evidence="3">
    <location>
        <begin position="78"/>
        <end position="152"/>
    </location>
</feature>
<organism evidence="5 6">
    <name type="scientific">Candida dubliniensis (strain CD36 / ATCC MYA-646 / CBS 7987 / NCPF 3949 / NRRL Y-17841)</name>
    <name type="common">Yeast</name>
    <dbReference type="NCBI Taxonomy" id="573826"/>
    <lineage>
        <taxon>Eukaryota</taxon>
        <taxon>Fungi</taxon>
        <taxon>Dikarya</taxon>
        <taxon>Ascomycota</taxon>
        <taxon>Saccharomycotina</taxon>
        <taxon>Pichiomycetes</taxon>
        <taxon>Debaryomycetaceae</taxon>
        <taxon>Candida/Lodderomyces clade</taxon>
        <taxon>Candida</taxon>
    </lineage>
</organism>
<dbReference type="GO" id="GO:0051082">
    <property type="term" value="F:unfolded protein binding"/>
    <property type="evidence" value="ECO:0007669"/>
    <property type="project" value="InterPro"/>
</dbReference>
<dbReference type="eggNOG" id="KOG3478">
    <property type="taxonomic scope" value="Eukaryota"/>
</dbReference>
<comment type="similarity">
    <text evidence="1">Belongs to the prefoldin subunit beta family.</text>
</comment>
<dbReference type="PANTHER" id="PTHR21431:SF0">
    <property type="entry name" value="PREFOLDIN SUBUNIT 6"/>
    <property type="match status" value="1"/>
</dbReference>